<dbReference type="OrthoDB" id="743079at2"/>
<dbReference type="GO" id="GO:0030313">
    <property type="term" value="C:cell envelope"/>
    <property type="evidence" value="ECO:0007669"/>
    <property type="project" value="UniProtKB-SubCell"/>
</dbReference>
<feature type="signal peptide" evidence="5">
    <location>
        <begin position="1"/>
        <end position="19"/>
    </location>
</feature>
<keyword evidence="3" id="KW-1015">Disulfide bond</keyword>
<comment type="caution">
    <text evidence="7">The sequence shown here is derived from an EMBL/GenBank/DDBJ whole genome shotgun (WGS) entry which is preliminary data.</text>
</comment>
<sequence>MKKLIIFCLVLIAAFNCMAQFRLSGSVPGAAGTDSITINIPFVYGYYRENNINIGVDNEGNFNKLIDVSEQKFATLEYHGVKSTLLLTPGKAVSFRINLRDTVLSHFKGSAAAENRLLYKLKMDQIPFFGKGFGKDNPFAKYSNEEQQKLVIKPWFAIRDEKIAEINAAKLPSATKALIAQEVKSEAIVQLVHFGRSSGKNRKTLAEFLLTIYKDISITPEVFPAGPMFYQMANANGARMEGETYLQIEADKAAGKTSVLKYYNLTFDDANKVINEKGKIFLNWLPIHNTYEKLVAEAWLAQAIVVQCYEKDITYTLPLMEEMNKYFPRSKYLPELTSMVNNLRTALAANQSKGDIQIIDGFENITSINQVISSLKGKVVYLDVWGTWCGPCKAEIKYNLALKQYFKNKDVVFVYLDMDDDTQDKRWREFIATNGMTGYHLRKNNNQVSSFWDELLPGQKDKQNYYPTYFIFDKDGKLVETLAKRPSDGAELYRQIEKYL</sequence>
<name>A0A3S3TGC2_9SPHI</name>
<gene>
    <name evidence="7" type="ORF">EOD41_13200</name>
</gene>
<evidence type="ECO:0000256" key="3">
    <source>
        <dbReference type="ARBA" id="ARBA00023157"/>
    </source>
</evidence>
<dbReference type="PANTHER" id="PTHR42852">
    <property type="entry name" value="THIOL:DISULFIDE INTERCHANGE PROTEIN DSBE"/>
    <property type="match status" value="1"/>
</dbReference>
<dbReference type="GO" id="GO:0017004">
    <property type="term" value="P:cytochrome complex assembly"/>
    <property type="evidence" value="ECO:0007669"/>
    <property type="project" value="UniProtKB-KW"/>
</dbReference>
<protein>
    <submittedName>
        <fullName evidence="7">TlpA family protein disulfide reductase</fullName>
    </submittedName>
</protein>
<evidence type="ECO:0000313" key="7">
    <source>
        <dbReference type="EMBL" id="RVU00428.1"/>
    </source>
</evidence>
<dbReference type="PANTHER" id="PTHR42852:SF6">
    <property type="entry name" value="THIOL:DISULFIDE INTERCHANGE PROTEIN DSBE"/>
    <property type="match status" value="1"/>
</dbReference>
<feature type="chain" id="PRO_5018701868" evidence="5">
    <location>
        <begin position="20"/>
        <end position="500"/>
    </location>
</feature>
<organism evidence="7 8">
    <name type="scientific">Mucilaginibacter limnophilus</name>
    <dbReference type="NCBI Taxonomy" id="1932778"/>
    <lineage>
        <taxon>Bacteria</taxon>
        <taxon>Pseudomonadati</taxon>
        <taxon>Bacteroidota</taxon>
        <taxon>Sphingobacteriia</taxon>
        <taxon>Sphingobacteriales</taxon>
        <taxon>Sphingobacteriaceae</taxon>
        <taxon>Mucilaginibacter</taxon>
    </lineage>
</organism>
<dbReference type="InterPro" id="IPR013766">
    <property type="entry name" value="Thioredoxin_domain"/>
</dbReference>
<accession>A0A3S3TGC2</accession>
<dbReference type="AlphaFoldDB" id="A0A3S3TGC2"/>
<feature type="domain" description="Thioredoxin" evidence="6">
    <location>
        <begin position="338"/>
        <end position="500"/>
    </location>
</feature>
<dbReference type="RefSeq" id="WP_127705642.1">
    <property type="nucleotide sequence ID" value="NZ_SACK01000005.1"/>
</dbReference>
<dbReference type="CDD" id="cd02966">
    <property type="entry name" value="TlpA_like_family"/>
    <property type="match status" value="1"/>
</dbReference>
<dbReference type="InterPro" id="IPR013740">
    <property type="entry name" value="Redoxin"/>
</dbReference>
<comment type="subcellular location">
    <subcellularLocation>
        <location evidence="1">Cell envelope</location>
    </subcellularLocation>
</comment>
<dbReference type="EMBL" id="SACK01000005">
    <property type="protein sequence ID" value="RVU00428.1"/>
    <property type="molecule type" value="Genomic_DNA"/>
</dbReference>
<keyword evidence="8" id="KW-1185">Reference proteome</keyword>
<keyword evidence="2" id="KW-0201">Cytochrome c-type biogenesis</keyword>
<evidence type="ECO:0000256" key="5">
    <source>
        <dbReference type="SAM" id="SignalP"/>
    </source>
</evidence>
<evidence type="ECO:0000256" key="2">
    <source>
        <dbReference type="ARBA" id="ARBA00022748"/>
    </source>
</evidence>
<reference evidence="7 8" key="1">
    <citation type="submission" date="2019-01" db="EMBL/GenBank/DDBJ databases">
        <authorList>
            <person name="Chen W.-M."/>
        </authorList>
    </citation>
    <scope>NUCLEOTIDE SEQUENCE [LARGE SCALE GENOMIC DNA]</scope>
    <source>
        <strain evidence="7 8">YBJ-36</strain>
    </source>
</reference>
<dbReference type="GO" id="GO:0016491">
    <property type="term" value="F:oxidoreductase activity"/>
    <property type="evidence" value="ECO:0007669"/>
    <property type="project" value="InterPro"/>
</dbReference>
<dbReference type="InterPro" id="IPR050553">
    <property type="entry name" value="Thioredoxin_ResA/DsbE_sf"/>
</dbReference>
<evidence type="ECO:0000313" key="8">
    <source>
        <dbReference type="Proteomes" id="UP000282759"/>
    </source>
</evidence>
<dbReference type="InterPro" id="IPR036249">
    <property type="entry name" value="Thioredoxin-like_sf"/>
</dbReference>
<keyword evidence="4" id="KW-0676">Redox-active center</keyword>
<proteinExistence type="predicted"/>
<keyword evidence="5" id="KW-0732">Signal</keyword>
<dbReference type="Proteomes" id="UP000282759">
    <property type="component" value="Unassembled WGS sequence"/>
</dbReference>
<dbReference type="PROSITE" id="PS51352">
    <property type="entry name" value="THIOREDOXIN_2"/>
    <property type="match status" value="1"/>
</dbReference>
<dbReference type="Pfam" id="PF08534">
    <property type="entry name" value="Redoxin"/>
    <property type="match status" value="1"/>
</dbReference>
<evidence type="ECO:0000256" key="4">
    <source>
        <dbReference type="ARBA" id="ARBA00023284"/>
    </source>
</evidence>
<evidence type="ECO:0000259" key="6">
    <source>
        <dbReference type="PROSITE" id="PS51352"/>
    </source>
</evidence>
<dbReference type="SUPFAM" id="SSF52833">
    <property type="entry name" value="Thioredoxin-like"/>
    <property type="match status" value="1"/>
</dbReference>
<dbReference type="Gene3D" id="3.40.30.10">
    <property type="entry name" value="Glutaredoxin"/>
    <property type="match status" value="1"/>
</dbReference>
<evidence type="ECO:0000256" key="1">
    <source>
        <dbReference type="ARBA" id="ARBA00004196"/>
    </source>
</evidence>